<sequence>MRVPGGVLTLLAVICILCTACGCLGASSPPSDGGTTGGGITPIDLPEPSDACTLTEALAELDLLGAEGGLNVTGTSVHQVLGAGMGSDGRAASWALGLADGEEVRWLTFGAMGWREISLRAPLPDAEVNVTETLAPEELLAMQEGVLRPVMVSLDADTVDIALAEGIYTVTVRSNAGMKTLAFRADTGEVIV</sequence>
<dbReference type="AlphaFoldDB" id="A0ABD4TDA0"/>
<evidence type="ECO:0000313" key="2">
    <source>
        <dbReference type="Proteomes" id="UP001523230"/>
    </source>
</evidence>
<keyword evidence="2" id="KW-1185">Reference proteome</keyword>
<reference evidence="1 2" key="1">
    <citation type="submission" date="2018-05" db="EMBL/GenBank/DDBJ databases">
        <title>Isolation and characterization of genus Methanoculleus species and their viruses from deep sea marine sediment offshore southwestern Taiwan.</title>
        <authorList>
            <person name="Wei W.-H."/>
            <person name="Chen W.-C."/>
            <person name="Lai M.-C."/>
            <person name="Chen S.-C."/>
        </authorList>
    </citation>
    <scope>NUCLEOTIDE SEQUENCE [LARGE SCALE GENOMIC DNA]</scope>
    <source>
        <strain evidence="1 2">CWC-02</strain>
    </source>
</reference>
<evidence type="ECO:0000313" key="1">
    <source>
        <dbReference type="EMBL" id="MCM2464984.1"/>
    </source>
</evidence>
<proteinExistence type="predicted"/>
<dbReference type="EMBL" id="QFDM01000001">
    <property type="protein sequence ID" value="MCM2464984.1"/>
    <property type="molecule type" value="Genomic_DNA"/>
</dbReference>
<dbReference type="RefSeq" id="WP_250986239.1">
    <property type="nucleotide sequence ID" value="NZ_QFDM01000001.1"/>
</dbReference>
<protein>
    <submittedName>
        <fullName evidence="1">Uncharacterized protein</fullName>
    </submittedName>
</protein>
<accession>A0ABD4TDA0</accession>
<dbReference type="PROSITE" id="PS51257">
    <property type="entry name" value="PROKAR_LIPOPROTEIN"/>
    <property type="match status" value="1"/>
</dbReference>
<comment type="caution">
    <text evidence="1">The sequence shown here is derived from an EMBL/GenBank/DDBJ whole genome shotgun (WGS) entry which is preliminary data.</text>
</comment>
<name>A0ABD4TDA0_9EURY</name>
<gene>
    <name evidence="1" type="ORF">DIC75_01410</name>
</gene>
<dbReference type="Proteomes" id="UP001523230">
    <property type="component" value="Unassembled WGS sequence"/>
</dbReference>
<organism evidence="1 2">
    <name type="scientific">Methanoculleus oceani</name>
    <dbReference type="NCBI Taxonomy" id="2184756"/>
    <lineage>
        <taxon>Archaea</taxon>
        <taxon>Methanobacteriati</taxon>
        <taxon>Methanobacteriota</taxon>
        <taxon>Stenosarchaea group</taxon>
        <taxon>Methanomicrobia</taxon>
        <taxon>Methanomicrobiales</taxon>
        <taxon>Methanomicrobiaceae</taxon>
        <taxon>Methanoculleus</taxon>
    </lineage>
</organism>